<keyword evidence="2" id="KW-1185">Reference proteome</keyword>
<evidence type="ECO:0000313" key="2">
    <source>
        <dbReference type="Proteomes" id="UP000279089"/>
    </source>
</evidence>
<dbReference type="EMBL" id="RMBX01000005">
    <property type="protein sequence ID" value="RPD41297.1"/>
    <property type="molecule type" value="Genomic_DNA"/>
</dbReference>
<dbReference type="OrthoDB" id="646451at2"/>
<name>A0A3N4MHR2_9BACT</name>
<reference evidence="2" key="1">
    <citation type="submission" date="2018-11" db="EMBL/GenBank/DDBJ databases">
        <title>Chitinophaga lutea sp.nov., isolate from arsenic contaminated soil.</title>
        <authorList>
            <person name="Zong Y."/>
        </authorList>
    </citation>
    <scope>NUCLEOTIDE SEQUENCE [LARGE SCALE GENOMIC DNA]</scope>
    <source>
        <strain evidence="2">YLT18</strain>
    </source>
</reference>
<dbReference type="Proteomes" id="UP000279089">
    <property type="component" value="Unassembled WGS sequence"/>
</dbReference>
<evidence type="ECO:0000313" key="1">
    <source>
        <dbReference type="EMBL" id="RPD41297.1"/>
    </source>
</evidence>
<comment type="caution">
    <text evidence="1">The sequence shown here is derived from an EMBL/GenBank/DDBJ whole genome shotgun (WGS) entry which is preliminary data.</text>
</comment>
<accession>A0A3N4MHR2</accession>
<protein>
    <recommendedName>
        <fullName evidence="3">Outer membrane protein beta-barrel domain-containing protein</fullName>
    </recommendedName>
</protein>
<gene>
    <name evidence="1" type="ORF">EG028_11510</name>
</gene>
<dbReference type="RefSeq" id="WP_120516402.1">
    <property type="nucleotide sequence ID" value="NZ_QXZY01000006.1"/>
</dbReference>
<dbReference type="AlphaFoldDB" id="A0A3N4MHR2"/>
<sequence>MKKLIRTIIPVLVILCLVSCSRDIYVPNQVNAPLLKEKNEFKANLSLSNWQAAYAITDNIGIMVNGQYVNRAIFFDSDGDNNDDDLFVDRNTRGGIIEGGIGFFKPVDTKKRAVFDVYAGYGNGSFKTLDGNYTSAPDGTPRDGYTLRTQFNKFFVQPAFGLSHKVVEASFATRFSLVKFYGQSMGANVFENDENRRMNFQRLSDKLTPFFEPAFTVKVGYRYVKWFGQLMFSVPMNDETYSGYEVNEYFQPVSVTMGVSLNFGQWVKDAGK</sequence>
<proteinExistence type="predicted"/>
<evidence type="ECO:0008006" key="3">
    <source>
        <dbReference type="Google" id="ProtNLM"/>
    </source>
</evidence>
<organism evidence="1 2">
    <name type="scientific">Chitinophaga barathri</name>
    <dbReference type="NCBI Taxonomy" id="1647451"/>
    <lineage>
        <taxon>Bacteria</taxon>
        <taxon>Pseudomonadati</taxon>
        <taxon>Bacteroidota</taxon>
        <taxon>Chitinophagia</taxon>
        <taxon>Chitinophagales</taxon>
        <taxon>Chitinophagaceae</taxon>
        <taxon>Chitinophaga</taxon>
    </lineage>
</organism>